<dbReference type="SUPFAM" id="SSF57667">
    <property type="entry name" value="beta-beta-alpha zinc fingers"/>
    <property type="match status" value="1"/>
</dbReference>
<evidence type="ECO:0000256" key="2">
    <source>
        <dbReference type="ARBA" id="ARBA00022771"/>
    </source>
</evidence>
<keyword evidence="2 4" id="KW-0863">Zinc-finger</keyword>
<feature type="domain" description="C2H2-type" evidence="6">
    <location>
        <begin position="220"/>
        <end position="248"/>
    </location>
</feature>
<keyword evidence="1" id="KW-0479">Metal-binding</keyword>
<dbReference type="EMBL" id="JAPDHF010000020">
    <property type="protein sequence ID" value="KAJ4005966.1"/>
    <property type="molecule type" value="Genomic_DNA"/>
</dbReference>
<dbReference type="GO" id="GO:0000978">
    <property type="term" value="F:RNA polymerase II cis-regulatory region sequence-specific DNA binding"/>
    <property type="evidence" value="ECO:0007669"/>
    <property type="project" value="TreeGrafter"/>
</dbReference>
<evidence type="ECO:0000256" key="3">
    <source>
        <dbReference type="ARBA" id="ARBA00022833"/>
    </source>
</evidence>
<evidence type="ECO:0000259" key="6">
    <source>
        <dbReference type="PROSITE" id="PS50157"/>
    </source>
</evidence>
<dbReference type="GO" id="GO:0008270">
    <property type="term" value="F:zinc ion binding"/>
    <property type="evidence" value="ECO:0007669"/>
    <property type="project" value="UniProtKB-KW"/>
</dbReference>
<evidence type="ECO:0000256" key="1">
    <source>
        <dbReference type="ARBA" id="ARBA00022723"/>
    </source>
</evidence>
<reference evidence="7" key="1">
    <citation type="submission" date="2022-10" db="EMBL/GenBank/DDBJ databases">
        <title>Fusarium specimens isolated from Avocado Roots.</title>
        <authorList>
            <person name="Stajich J."/>
            <person name="Roper C."/>
            <person name="Heimlech-Rivalta G."/>
        </authorList>
    </citation>
    <scope>NUCLEOTIDE SEQUENCE</scope>
    <source>
        <strain evidence="7">CF00143</strain>
    </source>
</reference>
<feature type="domain" description="C2H2-type" evidence="6">
    <location>
        <begin position="187"/>
        <end position="216"/>
    </location>
</feature>
<comment type="caution">
    <text evidence="7">The sequence shown here is derived from an EMBL/GenBank/DDBJ whole genome shotgun (WGS) entry which is preliminary data.</text>
</comment>
<dbReference type="InterPro" id="IPR013087">
    <property type="entry name" value="Znf_C2H2_type"/>
</dbReference>
<feature type="compositionally biased region" description="Polar residues" evidence="5">
    <location>
        <begin position="90"/>
        <end position="108"/>
    </location>
</feature>
<dbReference type="Proteomes" id="UP001152130">
    <property type="component" value="Unassembled WGS sequence"/>
</dbReference>
<keyword evidence="8" id="KW-1185">Reference proteome</keyword>
<dbReference type="InterPro" id="IPR036236">
    <property type="entry name" value="Znf_C2H2_sf"/>
</dbReference>
<keyword evidence="3" id="KW-0862">Zinc</keyword>
<organism evidence="7 8">
    <name type="scientific">Fusarium irregulare</name>
    <dbReference type="NCBI Taxonomy" id="2494466"/>
    <lineage>
        <taxon>Eukaryota</taxon>
        <taxon>Fungi</taxon>
        <taxon>Dikarya</taxon>
        <taxon>Ascomycota</taxon>
        <taxon>Pezizomycotina</taxon>
        <taxon>Sordariomycetes</taxon>
        <taxon>Hypocreomycetidae</taxon>
        <taxon>Hypocreales</taxon>
        <taxon>Nectriaceae</taxon>
        <taxon>Fusarium</taxon>
        <taxon>Fusarium incarnatum-equiseti species complex</taxon>
    </lineage>
</organism>
<gene>
    <name evidence="7" type="ORF">NW766_010790</name>
</gene>
<evidence type="ECO:0000256" key="5">
    <source>
        <dbReference type="SAM" id="MobiDB-lite"/>
    </source>
</evidence>
<dbReference type="PROSITE" id="PS00028">
    <property type="entry name" value="ZINC_FINGER_C2H2_1"/>
    <property type="match status" value="1"/>
</dbReference>
<dbReference type="GO" id="GO:0000981">
    <property type="term" value="F:DNA-binding transcription factor activity, RNA polymerase II-specific"/>
    <property type="evidence" value="ECO:0007669"/>
    <property type="project" value="TreeGrafter"/>
</dbReference>
<dbReference type="AlphaFoldDB" id="A0A9W8U6H4"/>
<dbReference type="PANTHER" id="PTHR23235">
    <property type="entry name" value="KRUEPPEL-LIKE TRANSCRIPTION FACTOR"/>
    <property type="match status" value="1"/>
</dbReference>
<feature type="region of interest" description="Disordered" evidence="5">
    <location>
        <begin position="150"/>
        <end position="171"/>
    </location>
</feature>
<evidence type="ECO:0000256" key="4">
    <source>
        <dbReference type="PROSITE-ProRule" id="PRU00042"/>
    </source>
</evidence>
<dbReference type="Gene3D" id="3.30.160.60">
    <property type="entry name" value="Classic Zinc Finger"/>
    <property type="match status" value="2"/>
</dbReference>
<evidence type="ECO:0000313" key="7">
    <source>
        <dbReference type="EMBL" id="KAJ4005966.1"/>
    </source>
</evidence>
<evidence type="ECO:0000313" key="8">
    <source>
        <dbReference type="Proteomes" id="UP001152130"/>
    </source>
</evidence>
<accession>A0A9W8U6H4</accession>
<protein>
    <recommendedName>
        <fullName evidence="6">C2H2-type domain-containing protein</fullName>
    </recommendedName>
</protein>
<dbReference type="PROSITE" id="PS50157">
    <property type="entry name" value="ZINC_FINGER_C2H2_2"/>
    <property type="match status" value="2"/>
</dbReference>
<sequence>MSYWIDGQYPSSAFMSGATGYGTGSLPQHNALHQEFAYMDYQLTSDASSVDHVPASPVKLPSTIEERFDNASDMSPAGSFMASSPEPRSRSGSIAPMSSWSCSSPATTVSDRRFSDTPSCHNTDNHYQQVTHSLRDSNSICRMESPRKMHTLAEETSRSSQTIHSGSRKGQAGVLVTQTEIIRKAIGQCDYPGCKKSFRRVEHLKRHKQSHHGEGGQNRFSCEFCGKDNFNRYDNLQTHRRLHTRKNKRQRSIKFVPAAVAIIEGEEKAKRQKSGFAATSAKARPYVVHTSRL</sequence>
<dbReference type="SMART" id="SM00355">
    <property type="entry name" value="ZnF_C2H2"/>
    <property type="match status" value="2"/>
</dbReference>
<name>A0A9W8U6H4_9HYPO</name>
<dbReference type="PANTHER" id="PTHR23235:SF120">
    <property type="entry name" value="KRUPPEL-LIKE FACTOR 15"/>
    <property type="match status" value="1"/>
</dbReference>
<proteinExistence type="predicted"/>
<feature type="region of interest" description="Disordered" evidence="5">
    <location>
        <begin position="69"/>
        <end position="108"/>
    </location>
</feature>